<accession>A0ABR3A4H8</accession>
<name>A0ABR3A4H8_9AGAR</name>
<dbReference type="Pfam" id="PF11957">
    <property type="entry name" value="efThoc1"/>
    <property type="match status" value="1"/>
</dbReference>
<dbReference type="Proteomes" id="UP001437256">
    <property type="component" value="Unassembled WGS sequence"/>
</dbReference>
<proteinExistence type="predicted"/>
<evidence type="ECO:0000313" key="3">
    <source>
        <dbReference type="Proteomes" id="UP001437256"/>
    </source>
</evidence>
<reference evidence="2 3" key="1">
    <citation type="submission" date="2024-05" db="EMBL/GenBank/DDBJ databases">
        <title>A draft genome resource for the thread blight pathogen Marasmius tenuissimus strain MS-2.</title>
        <authorList>
            <person name="Yulfo-Soto G.E."/>
            <person name="Baruah I.K."/>
            <person name="Amoako-Attah I."/>
            <person name="Bukari Y."/>
            <person name="Meinhardt L.W."/>
            <person name="Bailey B.A."/>
            <person name="Cohen S.P."/>
        </authorList>
    </citation>
    <scope>NUCLEOTIDE SEQUENCE [LARGE SCALE GENOMIC DNA]</scope>
    <source>
        <strain evidence="2 3">MS-2</strain>
    </source>
</reference>
<keyword evidence="3" id="KW-1185">Reference proteome</keyword>
<organism evidence="2 3">
    <name type="scientific">Marasmius tenuissimus</name>
    <dbReference type="NCBI Taxonomy" id="585030"/>
    <lineage>
        <taxon>Eukaryota</taxon>
        <taxon>Fungi</taxon>
        <taxon>Dikarya</taxon>
        <taxon>Basidiomycota</taxon>
        <taxon>Agaricomycotina</taxon>
        <taxon>Agaricomycetes</taxon>
        <taxon>Agaricomycetidae</taxon>
        <taxon>Agaricales</taxon>
        <taxon>Marasmiineae</taxon>
        <taxon>Marasmiaceae</taxon>
        <taxon>Marasmius</taxon>
    </lineage>
</organism>
<dbReference type="PANTHER" id="PTHR13265:SF0">
    <property type="entry name" value="HPR1"/>
    <property type="match status" value="1"/>
</dbReference>
<feature type="compositionally biased region" description="Pro residues" evidence="1">
    <location>
        <begin position="642"/>
        <end position="661"/>
    </location>
</feature>
<comment type="caution">
    <text evidence="2">The sequence shown here is derived from an EMBL/GenBank/DDBJ whole genome shotgun (WGS) entry which is preliminary data.</text>
</comment>
<sequence length="769" mass="86423">MSLVSLQPALGRLVSSLPTSYVDEDVRTELVKKTLDETKTASSPENRKSQWEYLLKNEVLNLAATEGEALKDEETKYYDRLRDMLDLVLTFTELEACDQTFPFIVLQDLLETQTITSCSHIFTWIETRAPRLTEGMVPQKGKALVLLRTLNDLLRRLSKMGNMTIFCGRILTFLSGVFPLGERSGVNLRGEYGPTWEGVKIEPPQEEEKTKEETKEGAESVAEEASDENKMQVDSEPKKDDKAAELKMDLYNTFWALQLPFSKPSVFANPATFPEFKEGVMKVLPVIKEANAKERLMMGSKGGASNGSLKRKRDEDTEDVAEEYFFAKFLTSPDLLDLEIADTYFRRQFLFQLLILLSHLLNFTKTAKATWQTTRNRSLQMDFTLSDTDAQWVQETFNKGMEELRQTIPNGRTFAETATVILERDKNWIRWKNELCAPFDKEPWGIEVEEEVEVDGKKEKKKRKIGLEEATEEIRQKMREPPEEWQWRFGSESLTEIWEMGYRDLEDLQTPFHAGDIRDFAKKIMLEDRRIEMRTKQLKQQQERREAMRAAAAAKAAAAAAAEAEANKPPVIVEPQPQSAAAEAAAASLVQSSASPLHPSLPAKPVSGPQPPTASSSAAPVSTGPPASTTVPSAPSVTGTPTPVPAPAPVPATPVPAPLPPDDQIKKAEESKERWSWLALRTAREQHLQLFGKIGTGDVQALVQEIEKEREEKEREKKEKEREKENKDKDKDTIMKTSESPNPTKSDSPAPENPSPKVDPEGDVKMDAA</sequence>
<evidence type="ECO:0000313" key="2">
    <source>
        <dbReference type="EMBL" id="KAL0068405.1"/>
    </source>
</evidence>
<evidence type="ECO:0000256" key="1">
    <source>
        <dbReference type="SAM" id="MobiDB-lite"/>
    </source>
</evidence>
<feature type="region of interest" description="Disordered" evidence="1">
    <location>
        <begin position="708"/>
        <end position="769"/>
    </location>
</feature>
<feature type="compositionally biased region" description="Basic and acidic residues" evidence="1">
    <location>
        <begin position="663"/>
        <end position="673"/>
    </location>
</feature>
<feature type="compositionally biased region" description="Low complexity" evidence="1">
    <location>
        <begin position="549"/>
        <end position="564"/>
    </location>
</feature>
<gene>
    <name evidence="2" type="primary">GAL10_2</name>
    <name evidence="2" type="ORF">AAF712_004483</name>
</gene>
<dbReference type="EMBL" id="JBBXMP010000018">
    <property type="protein sequence ID" value="KAL0068405.1"/>
    <property type="molecule type" value="Genomic_DNA"/>
</dbReference>
<feature type="compositionally biased region" description="Basic and acidic residues" evidence="1">
    <location>
        <begin position="708"/>
        <end position="734"/>
    </location>
</feature>
<feature type="region of interest" description="Disordered" evidence="1">
    <location>
        <begin position="197"/>
        <end position="239"/>
    </location>
</feature>
<feature type="compositionally biased region" description="Basic and acidic residues" evidence="1">
    <location>
        <begin position="758"/>
        <end position="769"/>
    </location>
</feature>
<feature type="compositionally biased region" description="Basic and acidic residues" evidence="1">
    <location>
        <begin position="536"/>
        <end position="548"/>
    </location>
</feature>
<dbReference type="PANTHER" id="PTHR13265">
    <property type="entry name" value="THO COMPLEX SUBUNIT 1"/>
    <property type="match status" value="1"/>
</dbReference>
<feature type="compositionally biased region" description="Basic and acidic residues" evidence="1">
    <location>
        <begin position="206"/>
        <end position="218"/>
    </location>
</feature>
<protein>
    <submittedName>
        <fullName evidence="2">UDP-glucose-4-epimerase</fullName>
    </submittedName>
</protein>
<feature type="compositionally biased region" description="Low complexity" evidence="1">
    <location>
        <begin position="573"/>
        <end position="641"/>
    </location>
</feature>
<dbReference type="InterPro" id="IPR021861">
    <property type="entry name" value="THO_THOC1"/>
</dbReference>
<feature type="region of interest" description="Disordered" evidence="1">
    <location>
        <begin position="536"/>
        <end position="673"/>
    </location>
</feature>
<feature type="compositionally biased region" description="Polar residues" evidence="1">
    <location>
        <begin position="735"/>
        <end position="747"/>
    </location>
</feature>
<feature type="compositionally biased region" description="Basic and acidic residues" evidence="1">
    <location>
        <begin position="227"/>
        <end position="239"/>
    </location>
</feature>